<reference evidence="5" key="2">
    <citation type="submission" date="2020-09" db="EMBL/GenBank/DDBJ databases">
        <authorList>
            <person name="Sun Q."/>
            <person name="Ohkuma M."/>
        </authorList>
    </citation>
    <scope>NUCLEOTIDE SEQUENCE</scope>
    <source>
        <strain evidence="5">JCM 10088</strain>
    </source>
</reference>
<dbReference type="RefSeq" id="WP_188596037.1">
    <property type="nucleotide sequence ID" value="NZ_BMNL01000002.1"/>
</dbReference>
<dbReference type="InterPro" id="IPR019752">
    <property type="entry name" value="Pyrv/ketoisovalerate_OxRed_cat"/>
</dbReference>
<keyword evidence="6" id="KW-1185">Reference proteome</keyword>
<evidence type="ECO:0000259" key="4">
    <source>
        <dbReference type="Pfam" id="PF01558"/>
    </source>
</evidence>
<accession>A0A830GSB2</accession>
<evidence type="ECO:0000313" key="5">
    <source>
        <dbReference type="EMBL" id="GGP20062.1"/>
    </source>
</evidence>
<dbReference type="OrthoDB" id="372091at2157"/>
<sequence length="178" mass="18989">MALIELRWHGRGGQGAVTASQALATAAIIEGRYAQSYPEYGAERRGAPVRAYTKISTDPIMDREPVINPDIIVILDKSLLVMPDVLSGLKPNGYVVVNSRTPVAVNGARVVYLDATGLATKLLGKPIVNTAMLGAVARVMGDFMSIDSITAALAQYFGGKILSINRELVLKAYEATTL</sequence>
<dbReference type="SUPFAM" id="SSF53323">
    <property type="entry name" value="Pyruvate-ferredoxin oxidoreductase, PFOR, domain III"/>
    <property type="match status" value="1"/>
</dbReference>
<gene>
    <name evidence="5" type="ORF">GCM10007981_06620</name>
</gene>
<dbReference type="PANTHER" id="PTHR43366">
    <property type="entry name" value="PYRUVATE SYNTHASE SUBUNIT PORC"/>
    <property type="match status" value="1"/>
</dbReference>
<dbReference type="EC" id="1.2.7.1" evidence="1"/>
<dbReference type="InterPro" id="IPR011894">
    <property type="entry name" value="PorC_KorC"/>
</dbReference>
<dbReference type="Proteomes" id="UP000610960">
    <property type="component" value="Unassembled WGS sequence"/>
</dbReference>
<dbReference type="Pfam" id="PF01558">
    <property type="entry name" value="POR"/>
    <property type="match status" value="1"/>
</dbReference>
<name>A0A830GSB2_9CREN</name>
<dbReference type="InterPro" id="IPR051626">
    <property type="entry name" value="Oxidoreductase_gamma_subunit"/>
</dbReference>
<keyword evidence="5" id="KW-0670">Pyruvate</keyword>
<organism evidence="5 6">
    <name type="scientific">Thermocladium modestius</name>
    <dbReference type="NCBI Taxonomy" id="62609"/>
    <lineage>
        <taxon>Archaea</taxon>
        <taxon>Thermoproteota</taxon>
        <taxon>Thermoprotei</taxon>
        <taxon>Thermoproteales</taxon>
        <taxon>Thermoproteaceae</taxon>
        <taxon>Thermocladium</taxon>
    </lineage>
</organism>
<evidence type="ECO:0000313" key="6">
    <source>
        <dbReference type="Proteomes" id="UP000610960"/>
    </source>
</evidence>
<proteinExistence type="predicted"/>
<comment type="catalytic activity">
    <reaction evidence="3">
        <text>2 oxidized [2Fe-2S]-[ferredoxin] + pyruvate + CoA = 2 reduced [2Fe-2S]-[ferredoxin] + acetyl-CoA + CO2 + H(+)</text>
        <dbReference type="Rhea" id="RHEA:12765"/>
        <dbReference type="Rhea" id="RHEA-COMP:10000"/>
        <dbReference type="Rhea" id="RHEA-COMP:10001"/>
        <dbReference type="ChEBI" id="CHEBI:15361"/>
        <dbReference type="ChEBI" id="CHEBI:15378"/>
        <dbReference type="ChEBI" id="CHEBI:16526"/>
        <dbReference type="ChEBI" id="CHEBI:33737"/>
        <dbReference type="ChEBI" id="CHEBI:33738"/>
        <dbReference type="ChEBI" id="CHEBI:57287"/>
        <dbReference type="ChEBI" id="CHEBI:57288"/>
        <dbReference type="EC" id="1.2.7.1"/>
    </reaction>
</comment>
<protein>
    <recommendedName>
        <fullName evidence="1">pyruvate synthase</fullName>
        <ecNumber evidence="1">1.2.7.1</ecNumber>
    </recommendedName>
</protein>
<evidence type="ECO:0000256" key="3">
    <source>
        <dbReference type="ARBA" id="ARBA00049357"/>
    </source>
</evidence>
<dbReference type="EMBL" id="BMNL01000002">
    <property type="protein sequence ID" value="GGP20062.1"/>
    <property type="molecule type" value="Genomic_DNA"/>
</dbReference>
<dbReference type="AlphaFoldDB" id="A0A830GSB2"/>
<keyword evidence="2" id="KW-0560">Oxidoreductase</keyword>
<dbReference type="PANTHER" id="PTHR43366:SF1">
    <property type="entry name" value="PYRUVATE SYNTHASE SUBUNIT PORC"/>
    <property type="match status" value="1"/>
</dbReference>
<dbReference type="GO" id="GO:0019164">
    <property type="term" value="F:pyruvate synthase activity"/>
    <property type="evidence" value="ECO:0007669"/>
    <property type="project" value="UniProtKB-EC"/>
</dbReference>
<dbReference type="InterPro" id="IPR002869">
    <property type="entry name" value="Pyrv_flavodox_OxRed_cen"/>
</dbReference>
<dbReference type="NCBIfam" id="TIGR02175">
    <property type="entry name" value="PorC_KorC"/>
    <property type="match status" value="1"/>
</dbReference>
<dbReference type="Gene3D" id="3.40.920.10">
    <property type="entry name" value="Pyruvate-ferredoxin oxidoreductase, PFOR, domain III"/>
    <property type="match status" value="1"/>
</dbReference>
<evidence type="ECO:0000256" key="2">
    <source>
        <dbReference type="ARBA" id="ARBA00023002"/>
    </source>
</evidence>
<reference evidence="5" key="1">
    <citation type="journal article" date="2014" name="Int. J. Syst. Evol. Microbiol.">
        <title>Complete genome sequence of Corynebacterium casei LMG S-19264T (=DSM 44701T), isolated from a smear-ripened cheese.</title>
        <authorList>
            <consortium name="US DOE Joint Genome Institute (JGI-PGF)"/>
            <person name="Walter F."/>
            <person name="Albersmeier A."/>
            <person name="Kalinowski J."/>
            <person name="Ruckert C."/>
        </authorList>
    </citation>
    <scope>NUCLEOTIDE SEQUENCE</scope>
    <source>
        <strain evidence="5">JCM 10088</strain>
    </source>
</reference>
<feature type="domain" description="Pyruvate/ketoisovalerate oxidoreductase catalytic" evidence="4">
    <location>
        <begin position="12"/>
        <end position="174"/>
    </location>
</feature>
<comment type="caution">
    <text evidence="5">The sequence shown here is derived from an EMBL/GenBank/DDBJ whole genome shotgun (WGS) entry which is preliminary data.</text>
</comment>
<evidence type="ECO:0000256" key="1">
    <source>
        <dbReference type="ARBA" id="ARBA00012822"/>
    </source>
</evidence>